<dbReference type="EC" id="3.6.1.-" evidence="10"/>
<feature type="non-terminal residue" evidence="10">
    <location>
        <position position="1"/>
    </location>
</feature>
<dbReference type="SMART" id="SM00982">
    <property type="entry name" value="TRCF"/>
    <property type="match status" value="1"/>
</dbReference>
<dbReference type="GO" id="GO:0006281">
    <property type="term" value="P:DNA repair"/>
    <property type="evidence" value="ECO:0007669"/>
    <property type="project" value="UniProtKB-KW"/>
</dbReference>
<dbReference type="Pfam" id="PF00270">
    <property type="entry name" value="DEAD"/>
    <property type="match status" value="1"/>
</dbReference>
<comment type="caution">
    <text evidence="10">The sequence shown here is derived from an EMBL/GenBank/DDBJ whole genome shotgun (WGS) entry which is preliminary data.</text>
</comment>
<dbReference type="AlphaFoldDB" id="D9PFT1"/>
<keyword evidence="1" id="KW-0547">Nucleotide-binding</keyword>
<dbReference type="InterPro" id="IPR001650">
    <property type="entry name" value="Helicase_C-like"/>
</dbReference>
<evidence type="ECO:0000313" key="10">
    <source>
        <dbReference type="EMBL" id="EFK97567.1"/>
    </source>
</evidence>
<dbReference type="Gene3D" id="3.90.1150.50">
    <property type="entry name" value="Transcription-repair-coupling factor, D7 domain"/>
    <property type="match status" value="1"/>
</dbReference>
<evidence type="ECO:0000256" key="6">
    <source>
        <dbReference type="ARBA" id="ARBA00023125"/>
    </source>
</evidence>
<feature type="domain" description="Helicase ATP-binding" evidence="8">
    <location>
        <begin position="48"/>
        <end position="209"/>
    </location>
</feature>
<dbReference type="SUPFAM" id="SSF143517">
    <property type="entry name" value="TRCF domain-like"/>
    <property type="match status" value="1"/>
</dbReference>
<dbReference type="Pfam" id="PF03461">
    <property type="entry name" value="TRCF"/>
    <property type="match status" value="1"/>
</dbReference>
<proteinExistence type="predicted"/>
<evidence type="ECO:0000259" key="8">
    <source>
        <dbReference type="PROSITE" id="PS51192"/>
    </source>
</evidence>
<evidence type="ECO:0000259" key="9">
    <source>
        <dbReference type="PROSITE" id="PS51194"/>
    </source>
</evidence>
<dbReference type="PROSITE" id="PS51192">
    <property type="entry name" value="HELICASE_ATP_BIND_1"/>
    <property type="match status" value="1"/>
</dbReference>
<gene>
    <name evidence="10" type="primary">mfd</name>
    <name evidence="10" type="ORF">LDC_0374</name>
</gene>
<keyword evidence="7" id="KW-0234">DNA repair</keyword>
<dbReference type="SMART" id="SM00490">
    <property type="entry name" value="HELICc"/>
    <property type="match status" value="1"/>
</dbReference>
<dbReference type="InterPro" id="IPR011545">
    <property type="entry name" value="DEAD/DEAH_box_helicase_dom"/>
</dbReference>
<feature type="domain" description="Helicase C-terminal" evidence="9">
    <location>
        <begin position="230"/>
        <end position="384"/>
    </location>
</feature>
<protein>
    <submittedName>
        <fullName evidence="10">Transcription-repair-coupling factor</fullName>
        <ecNumber evidence="10">3.6.1.-</ecNumber>
    </submittedName>
</protein>
<evidence type="ECO:0000256" key="7">
    <source>
        <dbReference type="ARBA" id="ARBA00023204"/>
    </source>
</evidence>
<dbReference type="EMBL" id="ADZX01000121">
    <property type="protein sequence ID" value="EFK97567.1"/>
    <property type="molecule type" value="Genomic_DNA"/>
</dbReference>
<reference evidence="10" key="2">
    <citation type="journal article" date="2011" name="Microb. Ecol.">
        <title>Taxonomic and Functional Metagenomic Profiling of the Microbial Community in the Anoxic Sediment of a Sub-saline Shallow Lake (Laguna de Carrizo, Central Spain).</title>
        <authorList>
            <person name="Ferrer M."/>
            <person name="Guazzaroni M.E."/>
            <person name="Richter M."/>
            <person name="Garcia-Salamanca A."/>
            <person name="Yarza P."/>
            <person name="Suarez-Suarez A."/>
            <person name="Solano J."/>
            <person name="Alcaide M."/>
            <person name="van Dillewijn P."/>
            <person name="Molina-Henares M.A."/>
            <person name="Lopez-Cortes N."/>
            <person name="Al-Ramahi Y."/>
            <person name="Guerrero C."/>
            <person name="Acosta A."/>
            <person name="de Eugenio L.I."/>
            <person name="Martinez V."/>
            <person name="Marques S."/>
            <person name="Rojo F."/>
            <person name="Santero E."/>
            <person name="Genilloud O."/>
            <person name="Perez-Perez J."/>
            <person name="Rossello-Mora R."/>
            <person name="Ramos J.L."/>
        </authorList>
    </citation>
    <scope>NUCLEOTIDE SEQUENCE</scope>
</reference>
<dbReference type="CDD" id="cd17991">
    <property type="entry name" value="DEXHc_TRCF"/>
    <property type="match status" value="1"/>
</dbReference>
<evidence type="ECO:0000256" key="1">
    <source>
        <dbReference type="ARBA" id="ARBA00022741"/>
    </source>
</evidence>
<sequence>GIDLQARRQIAEKSPFMPPDAVFREFEAAFPYEETPDQEEAIRSVLEDLSSGTPMDRLVCGDVGYGKTEVAIRAAFKVAMEGRQAAILVPTTVLAEQHQQTFARRLAGYRVRVENLSRFRGRKEQAEVLKGLAQGAVDIVIGTHRLLQKDVKFRELGLVVIDEEQRFGVADKERLKKLRASVDVLTLSATPIPRTLHMAFSGLRDVSLIATPPEDRLSIRTFVLPFSGETIREAVEREIRRGGQVFFVHNRVQTLPSMEKYLRELLPGAQIVVAHGQMAEEGLSRAMDDFAARRADILLCTAIIEAGLDLPNANTILVNHAHRFGLAQLYQLRGRVGRDRHRAYAYFLVPKDVALTKDAMKRLAVLEELTELGSGFRIASHDLEIRGAGNLLGKDQSGQIHQVGYELYTQLLAEAVAEISGKAASQEEEPELDLRIPAFLPDDYIPEAGVRLEFYRKLSLSKTADAADEVEMEILDRFGRLPRPARALCDLARLRSAMRAAGVAELKRGDGTLFLVLSPHSSFDRGKLVQWVTKERKTFSFLRGEILSMRLPGEGPDEVLSAAKYLLSRFGTGSSI</sequence>
<evidence type="ECO:0000256" key="4">
    <source>
        <dbReference type="ARBA" id="ARBA00022806"/>
    </source>
</evidence>
<accession>D9PFT1</accession>
<dbReference type="GO" id="GO:0005524">
    <property type="term" value="F:ATP binding"/>
    <property type="evidence" value="ECO:0007669"/>
    <property type="project" value="UniProtKB-KW"/>
</dbReference>
<keyword evidence="4" id="KW-0347">Helicase</keyword>
<dbReference type="InterPro" id="IPR014001">
    <property type="entry name" value="Helicase_ATP-bd"/>
</dbReference>
<dbReference type="GO" id="GO:0003678">
    <property type="term" value="F:DNA helicase activity"/>
    <property type="evidence" value="ECO:0007669"/>
    <property type="project" value="TreeGrafter"/>
</dbReference>
<keyword evidence="6" id="KW-0238">DNA-binding</keyword>
<dbReference type="InterPro" id="IPR005118">
    <property type="entry name" value="TRCF_C"/>
</dbReference>
<name>D9PFT1_9ZZZZ</name>
<dbReference type="SUPFAM" id="SSF52540">
    <property type="entry name" value="P-loop containing nucleoside triphosphate hydrolases"/>
    <property type="match status" value="2"/>
</dbReference>
<dbReference type="GO" id="GO:0016787">
    <property type="term" value="F:hydrolase activity"/>
    <property type="evidence" value="ECO:0007669"/>
    <property type="project" value="UniProtKB-KW"/>
</dbReference>
<dbReference type="PANTHER" id="PTHR47964:SF1">
    <property type="entry name" value="ATP-DEPENDENT DNA HELICASE HOMOLOG RECG, CHLOROPLASTIC"/>
    <property type="match status" value="1"/>
</dbReference>
<keyword evidence="2" id="KW-0227">DNA damage</keyword>
<evidence type="ECO:0000256" key="3">
    <source>
        <dbReference type="ARBA" id="ARBA00022801"/>
    </source>
</evidence>
<dbReference type="GO" id="GO:0003677">
    <property type="term" value="F:DNA binding"/>
    <property type="evidence" value="ECO:0007669"/>
    <property type="project" value="UniProtKB-KW"/>
</dbReference>
<dbReference type="Pfam" id="PF00271">
    <property type="entry name" value="Helicase_C"/>
    <property type="match status" value="1"/>
</dbReference>
<evidence type="ECO:0000256" key="5">
    <source>
        <dbReference type="ARBA" id="ARBA00022840"/>
    </source>
</evidence>
<keyword evidence="3 10" id="KW-0378">Hydrolase</keyword>
<dbReference type="InterPro" id="IPR037235">
    <property type="entry name" value="TRCF-like_C_D7"/>
</dbReference>
<dbReference type="InterPro" id="IPR027417">
    <property type="entry name" value="P-loop_NTPase"/>
</dbReference>
<evidence type="ECO:0000256" key="2">
    <source>
        <dbReference type="ARBA" id="ARBA00022763"/>
    </source>
</evidence>
<organism evidence="10">
    <name type="scientific">sediment metagenome</name>
    <dbReference type="NCBI Taxonomy" id="749907"/>
    <lineage>
        <taxon>unclassified sequences</taxon>
        <taxon>metagenomes</taxon>
        <taxon>ecological metagenomes</taxon>
    </lineage>
</organism>
<dbReference type="PANTHER" id="PTHR47964">
    <property type="entry name" value="ATP-DEPENDENT DNA HELICASE HOMOLOG RECG, CHLOROPLASTIC"/>
    <property type="match status" value="1"/>
</dbReference>
<dbReference type="Gene3D" id="3.40.50.300">
    <property type="entry name" value="P-loop containing nucleotide triphosphate hydrolases"/>
    <property type="match status" value="2"/>
</dbReference>
<reference evidence="10" key="1">
    <citation type="submission" date="2010-07" db="EMBL/GenBank/DDBJ databases">
        <authorList>
            <consortium name="CONSOLIDER consortium CSD2007-00005"/>
            <person name="Guazzaroni M.-E."/>
            <person name="Richter M."/>
            <person name="Garcia-Salamanca A."/>
            <person name="Yarza P."/>
            <person name="Ferrer M."/>
        </authorList>
    </citation>
    <scope>NUCLEOTIDE SEQUENCE</scope>
</reference>
<dbReference type="PROSITE" id="PS51194">
    <property type="entry name" value="HELICASE_CTER"/>
    <property type="match status" value="1"/>
</dbReference>
<keyword evidence="5" id="KW-0067">ATP-binding</keyword>
<dbReference type="SMART" id="SM00487">
    <property type="entry name" value="DEXDc"/>
    <property type="match status" value="1"/>
</dbReference>
<dbReference type="InterPro" id="IPR047112">
    <property type="entry name" value="RecG/Mfd"/>
</dbReference>